<protein>
    <submittedName>
        <fullName evidence="2">Uncharacterized protein</fullName>
    </submittedName>
</protein>
<proteinExistence type="predicted"/>
<accession>Q1Q558</accession>
<organism evidence="2">
    <name type="scientific">Kuenenia stuttgartiensis</name>
    <dbReference type="NCBI Taxonomy" id="174633"/>
    <lineage>
        <taxon>Bacteria</taxon>
        <taxon>Pseudomonadati</taxon>
        <taxon>Planctomycetota</taxon>
        <taxon>Candidatus Brocadiia</taxon>
        <taxon>Candidatus Brocadiales</taxon>
        <taxon>Candidatus Brocadiaceae</taxon>
        <taxon>Candidatus Kuenenia</taxon>
    </lineage>
</organism>
<gene>
    <name evidence="2" type="ORF">kuste4385</name>
</gene>
<reference evidence="2" key="1">
    <citation type="journal article" date="2006" name="Nature">
        <title>Deciphering the evolution and metabolism of an anammox bacterium from a community genome.</title>
        <authorList>
            <person name="Strous M."/>
            <person name="Pelletier E."/>
            <person name="Mangenot S."/>
            <person name="Rattei T."/>
            <person name="Lehner A."/>
            <person name="Taylor M.W."/>
            <person name="Horn M."/>
            <person name="Daims H."/>
            <person name="Bartol-Mavel D."/>
            <person name="Wincker P."/>
            <person name="Barbe V."/>
            <person name="Fonknechten N."/>
            <person name="Vallenet D."/>
            <person name="Segurens B."/>
            <person name="Schenowitz-Truong C."/>
            <person name="Medigue C."/>
            <person name="Collingro A."/>
            <person name="Snel B."/>
            <person name="Dutilh B.E."/>
            <person name="OpDenCamp H.J.M."/>
            <person name="vanDerDrift C."/>
            <person name="Cirpus I."/>
            <person name="vanDePas-Schoonen K.T."/>
            <person name="Harhangi H.R."/>
            <person name="vanNiftrik L."/>
            <person name="Schmid M."/>
            <person name="Keltjens J."/>
            <person name="vanDeVossenberg J."/>
            <person name="Kartal B."/>
            <person name="Meier H."/>
            <person name="Frishman D."/>
            <person name="Huynen M.A."/>
            <person name="Mewes H."/>
            <person name="Weissenbach J."/>
            <person name="Jetten M.S.M."/>
            <person name="Wagner M."/>
            <person name="LePaslier D."/>
        </authorList>
    </citation>
    <scope>NUCLEOTIDE SEQUENCE</scope>
</reference>
<feature type="region of interest" description="Disordered" evidence="1">
    <location>
        <begin position="1"/>
        <end position="20"/>
    </location>
</feature>
<dbReference type="AlphaFoldDB" id="Q1Q558"/>
<evidence type="ECO:0000313" key="2">
    <source>
        <dbReference type="EMBL" id="CAJ75147.1"/>
    </source>
</evidence>
<reference evidence="2" key="2">
    <citation type="submission" date="2006-01" db="EMBL/GenBank/DDBJ databases">
        <authorList>
            <person name="Genoscope"/>
        </authorList>
    </citation>
    <scope>NUCLEOTIDE SEQUENCE</scope>
</reference>
<evidence type="ECO:0000256" key="1">
    <source>
        <dbReference type="SAM" id="MobiDB-lite"/>
    </source>
</evidence>
<name>Q1Q558_KUEST</name>
<dbReference type="EMBL" id="CT573071">
    <property type="protein sequence ID" value="CAJ75147.1"/>
    <property type="molecule type" value="Genomic_DNA"/>
</dbReference>
<sequence>MLSGAGEKREHNEARQGKYRGKYRDTSHISCLVWWNNKESVPIFLLYSYSHIPIEQSNPNKVIQIGS</sequence>